<feature type="transmembrane region" description="Helical" evidence="2">
    <location>
        <begin position="44"/>
        <end position="61"/>
    </location>
</feature>
<name>A0A1N6RW70_9SPIO</name>
<dbReference type="OrthoDB" id="9948515at2"/>
<protein>
    <recommendedName>
        <fullName evidence="3">DUF4340 domain-containing protein</fullName>
    </recommendedName>
</protein>
<dbReference type="STRING" id="159291.SAMN05920897_10739"/>
<feature type="region of interest" description="Disordered" evidence="1">
    <location>
        <begin position="227"/>
        <end position="247"/>
    </location>
</feature>
<keyword evidence="2" id="KW-0812">Transmembrane</keyword>
<evidence type="ECO:0000313" key="5">
    <source>
        <dbReference type="Proteomes" id="UP000186400"/>
    </source>
</evidence>
<organism evidence="4 5">
    <name type="scientific">Alkalispirochaeta americana</name>
    <dbReference type="NCBI Taxonomy" id="159291"/>
    <lineage>
        <taxon>Bacteria</taxon>
        <taxon>Pseudomonadati</taxon>
        <taxon>Spirochaetota</taxon>
        <taxon>Spirochaetia</taxon>
        <taxon>Spirochaetales</taxon>
        <taxon>Spirochaetaceae</taxon>
        <taxon>Alkalispirochaeta</taxon>
    </lineage>
</organism>
<dbReference type="InterPro" id="IPR025641">
    <property type="entry name" value="DUF4340"/>
</dbReference>
<dbReference type="Pfam" id="PF14238">
    <property type="entry name" value="DUF4340"/>
    <property type="match status" value="1"/>
</dbReference>
<sequence length="357" mass="39424">MTHDSTRDTPQGDTPQGDPPADPPRTVLAALKARFRAVPRSTRIYTALLVVLLIVFAMQQLEREAANTLEAPGLASEVVRIDLEVRGRALTLERDAGADLWRVGPQGFRGDSSAVEALLQAVRDLSRLEVVSARGRFEAYGLTGDARRSVALYDSQGREFLLELGYSAQAGGSVYGRVNSGREVVRLPRALHNRVSADADDFRDSLVARVPEGTVRSVELRAPGMEPVRVTPRDDQGAQEGDRAWQASREVDPGRVRDLFQELRLLSALSFVPEEELRELEAGEPFAEVVVAVTGGEEIVLELFPPRGDSRDGRLVPARVTGEEYPFFLPEWRVRRLLLGIEEYLRPFTVQDTSGIS</sequence>
<dbReference type="AlphaFoldDB" id="A0A1N6RW70"/>
<feature type="region of interest" description="Disordered" evidence="1">
    <location>
        <begin position="1"/>
        <end position="24"/>
    </location>
</feature>
<keyword evidence="2" id="KW-0472">Membrane</keyword>
<feature type="domain" description="DUF4340" evidence="3">
    <location>
        <begin position="103"/>
        <end position="279"/>
    </location>
</feature>
<evidence type="ECO:0000256" key="2">
    <source>
        <dbReference type="SAM" id="Phobius"/>
    </source>
</evidence>
<keyword evidence="2" id="KW-1133">Transmembrane helix</keyword>
<evidence type="ECO:0000256" key="1">
    <source>
        <dbReference type="SAM" id="MobiDB-lite"/>
    </source>
</evidence>
<feature type="compositionally biased region" description="Basic and acidic residues" evidence="1">
    <location>
        <begin position="231"/>
        <end position="247"/>
    </location>
</feature>
<keyword evidence="5" id="KW-1185">Reference proteome</keyword>
<gene>
    <name evidence="4" type="ORF">SAMN05920897_10739</name>
</gene>
<reference evidence="5" key="1">
    <citation type="submission" date="2017-01" db="EMBL/GenBank/DDBJ databases">
        <authorList>
            <person name="Varghese N."/>
            <person name="Submissions S."/>
        </authorList>
    </citation>
    <scope>NUCLEOTIDE SEQUENCE [LARGE SCALE GENOMIC DNA]</scope>
    <source>
        <strain evidence="5">ASpG1</strain>
    </source>
</reference>
<accession>A0A1N6RW70</accession>
<proteinExistence type="predicted"/>
<dbReference type="Proteomes" id="UP000186400">
    <property type="component" value="Unassembled WGS sequence"/>
</dbReference>
<evidence type="ECO:0000259" key="3">
    <source>
        <dbReference type="Pfam" id="PF14238"/>
    </source>
</evidence>
<dbReference type="EMBL" id="FTMS01000007">
    <property type="protein sequence ID" value="SIQ33083.1"/>
    <property type="molecule type" value="Genomic_DNA"/>
</dbReference>
<dbReference type="RefSeq" id="WP_076488474.1">
    <property type="nucleotide sequence ID" value="NZ_FTMS01000007.1"/>
</dbReference>
<evidence type="ECO:0000313" key="4">
    <source>
        <dbReference type="EMBL" id="SIQ33083.1"/>
    </source>
</evidence>